<comment type="caution">
    <text evidence="1">The sequence shown here is derived from an EMBL/GenBank/DDBJ whole genome shotgun (WGS) entry which is preliminary data.</text>
</comment>
<sequence>MTFSLSTRTSNSVCQLLPVPGQRIRRIDTKTGATSKWATISMTLPSAEGKCWLVSTWDASVDVWRIDIEGIRYEVHP</sequence>
<evidence type="ECO:0000313" key="1">
    <source>
        <dbReference type="EMBL" id="KAB2584138.1"/>
    </source>
</evidence>
<dbReference type="AlphaFoldDB" id="A0A5N5E154"/>
<protein>
    <submittedName>
        <fullName evidence="1">Uncharacterized protein</fullName>
    </submittedName>
</protein>
<dbReference type="Proteomes" id="UP000325576">
    <property type="component" value="Unassembled WGS sequence"/>
</dbReference>
<dbReference type="EMBL" id="MRBO01000469">
    <property type="protein sequence ID" value="KAB2584138.1"/>
    <property type="molecule type" value="Genomic_DNA"/>
</dbReference>
<organism evidence="1 2">
    <name type="scientific">Rhodococcus erythropolis</name>
    <name type="common">Arthrobacter picolinophilus</name>
    <dbReference type="NCBI Taxonomy" id="1833"/>
    <lineage>
        <taxon>Bacteria</taxon>
        <taxon>Bacillati</taxon>
        <taxon>Actinomycetota</taxon>
        <taxon>Actinomycetes</taxon>
        <taxon>Mycobacteriales</taxon>
        <taxon>Nocardiaceae</taxon>
        <taxon>Rhodococcus</taxon>
        <taxon>Rhodococcus erythropolis group</taxon>
    </lineage>
</organism>
<evidence type="ECO:0000313" key="2">
    <source>
        <dbReference type="Proteomes" id="UP000325576"/>
    </source>
</evidence>
<accession>A0A5N5E154</accession>
<gene>
    <name evidence="1" type="ORF">BS297_17085</name>
</gene>
<proteinExistence type="predicted"/>
<name>A0A5N5E154_RHOER</name>
<reference evidence="1 2" key="1">
    <citation type="journal article" date="2017" name="Poromechanics V (2013)">
        <title>Genomic Characterization of the Arsenic-Tolerant Actinobacterium, &lt;i&gt;Rhodococcus erythropolis&lt;/i&gt; S43.</title>
        <authorList>
            <person name="Retamal-Morales G."/>
            <person name="Mehnert M."/>
            <person name="Schwabe R."/>
            <person name="Tischler D."/>
            <person name="Schloemann M."/>
            <person name="Levican G.J."/>
        </authorList>
    </citation>
    <scope>NUCLEOTIDE SEQUENCE [LARGE SCALE GENOMIC DNA]</scope>
    <source>
        <strain evidence="1 2">S43</strain>
    </source>
</reference>